<keyword evidence="5" id="KW-0547">Nucleotide-binding</keyword>
<name>A0A3P3ZMJ9_9ZZZZ</name>
<dbReference type="Pfam" id="PF00549">
    <property type="entry name" value="Ligase_CoA"/>
    <property type="match status" value="1"/>
</dbReference>
<keyword evidence="6" id="KW-0460">Magnesium</keyword>
<dbReference type="GO" id="GO:0006104">
    <property type="term" value="P:succinyl-CoA metabolic process"/>
    <property type="evidence" value="ECO:0007669"/>
    <property type="project" value="TreeGrafter"/>
</dbReference>
<dbReference type="GO" id="GO:0005524">
    <property type="term" value="F:ATP binding"/>
    <property type="evidence" value="ECO:0007669"/>
    <property type="project" value="InterPro"/>
</dbReference>
<evidence type="ECO:0000259" key="7">
    <source>
        <dbReference type="PROSITE" id="PS50975"/>
    </source>
</evidence>
<dbReference type="PIRSF" id="PIRSF001554">
    <property type="entry name" value="SucCS_beta"/>
    <property type="match status" value="1"/>
</dbReference>
<reference evidence="8" key="1">
    <citation type="submission" date="2018-10" db="EMBL/GenBank/DDBJ databases">
        <authorList>
            <person name="Plewniak F."/>
        </authorList>
    </citation>
    <scope>NUCLEOTIDE SEQUENCE</scope>
</reference>
<dbReference type="InterPro" id="IPR016102">
    <property type="entry name" value="Succinyl-CoA_synth-like"/>
</dbReference>
<organism evidence="8">
    <name type="scientific">mine drainage metagenome</name>
    <dbReference type="NCBI Taxonomy" id="410659"/>
    <lineage>
        <taxon>unclassified sequences</taxon>
        <taxon>metagenomes</taxon>
        <taxon>ecological metagenomes</taxon>
    </lineage>
</organism>
<dbReference type="SUPFAM" id="SSF52210">
    <property type="entry name" value="Succinyl-CoA synthetase domains"/>
    <property type="match status" value="1"/>
</dbReference>
<comment type="cofactor">
    <cofactor evidence="1">
        <name>Mg(2+)</name>
        <dbReference type="ChEBI" id="CHEBI:18420"/>
    </cofactor>
</comment>
<dbReference type="FunFam" id="3.40.50.261:FF:000001">
    <property type="entry name" value="Succinate--CoA ligase [ADP-forming] subunit beta"/>
    <property type="match status" value="1"/>
</dbReference>
<evidence type="ECO:0000256" key="3">
    <source>
        <dbReference type="ARBA" id="ARBA00022598"/>
    </source>
</evidence>
<evidence type="ECO:0000256" key="1">
    <source>
        <dbReference type="ARBA" id="ARBA00001946"/>
    </source>
</evidence>
<evidence type="ECO:0000256" key="6">
    <source>
        <dbReference type="ARBA" id="ARBA00022842"/>
    </source>
</evidence>
<evidence type="ECO:0000313" key="8">
    <source>
        <dbReference type="EMBL" id="VAY87409.1"/>
    </source>
</evidence>
<dbReference type="NCBIfam" id="TIGR01016">
    <property type="entry name" value="sucCoAbeta"/>
    <property type="match status" value="1"/>
</dbReference>
<dbReference type="GO" id="GO:0042709">
    <property type="term" value="C:succinate-CoA ligase complex"/>
    <property type="evidence" value="ECO:0007669"/>
    <property type="project" value="UniProtKB-ARBA"/>
</dbReference>
<gene>
    <name evidence="8" type="primary">sucC</name>
    <name evidence="8" type="ORF">CARN8_2040021</name>
</gene>
<dbReference type="NCBIfam" id="NF001913">
    <property type="entry name" value="PRK00696.1"/>
    <property type="match status" value="1"/>
</dbReference>
<keyword evidence="4" id="KW-0479">Metal-binding</keyword>
<feature type="domain" description="ATP-grasp" evidence="7">
    <location>
        <begin position="9"/>
        <end position="55"/>
    </location>
</feature>
<dbReference type="InterPro" id="IPR013815">
    <property type="entry name" value="ATP_grasp_subdomain_1"/>
</dbReference>
<dbReference type="FunFam" id="3.30.1490.20:FF:000002">
    <property type="entry name" value="Succinate--CoA ligase [ADP-forming] subunit beta"/>
    <property type="match status" value="1"/>
</dbReference>
<dbReference type="EC" id="6.2.1.5" evidence="8"/>
<keyword evidence="3 8" id="KW-0436">Ligase</keyword>
<dbReference type="PANTHER" id="PTHR11815:SF10">
    <property type="entry name" value="SUCCINATE--COA LIGASE [GDP-FORMING] SUBUNIT BETA, MITOCHONDRIAL"/>
    <property type="match status" value="1"/>
</dbReference>
<dbReference type="Gene3D" id="3.40.50.261">
    <property type="entry name" value="Succinyl-CoA synthetase domains"/>
    <property type="match status" value="1"/>
</dbReference>
<keyword evidence="2" id="KW-0816">Tricarboxylic acid cycle</keyword>
<dbReference type="PANTHER" id="PTHR11815">
    <property type="entry name" value="SUCCINYL-COA SYNTHETASE BETA CHAIN"/>
    <property type="match status" value="1"/>
</dbReference>
<evidence type="ECO:0000256" key="5">
    <source>
        <dbReference type="ARBA" id="ARBA00022741"/>
    </source>
</evidence>
<accession>A0A3P3ZMJ9</accession>
<dbReference type="HAMAP" id="MF_00558">
    <property type="entry name" value="Succ_CoA_beta"/>
    <property type="match status" value="1"/>
</dbReference>
<dbReference type="Pfam" id="PF08442">
    <property type="entry name" value="ATP-grasp_2"/>
    <property type="match status" value="1"/>
</dbReference>
<dbReference type="FunFam" id="3.30.470.20:FF:000002">
    <property type="entry name" value="Succinate--CoA ligase [ADP-forming] subunit beta"/>
    <property type="match status" value="1"/>
</dbReference>
<dbReference type="GO" id="GO:0006099">
    <property type="term" value="P:tricarboxylic acid cycle"/>
    <property type="evidence" value="ECO:0007669"/>
    <property type="project" value="UniProtKB-KW"/>
</dbReference>
<sequence>MDIHEYQAKELLAQHGVPIPRGKVVYTPAEAAQAATELGSELWAVKAQIHAGGRGKAGGVRLCKTPHEVSKVAEALLGTTLVTHQTGPEGKIVERLYIEVAEPFEREIYLGFVLDRKTQRIRIIASAQGGMEIEDIVKTHPEAVLQVEVEPAVGLQSFQARELAFGLGGLTLKQVHQFVALTLGCYRAFRDLDASMAEINPLVVTREGRLVALDGKMSFDDNALFRHPELHEMHDPAQEDPREAQAHLHGLNYVGLSGDIGCIINGAGLAMATMDTIKYAGGEPANFLDVGGGASPERVAEAFRLVLSDPNVKAILVNIFAGINRCDWVAEGVVQAARDLKVPLVVRLAGTNVEAGQKIIQESGLPIISADTLAEAAERAVAAAHGKNA</sequence>
<dbReference type="InterPro" id="IPR013650">
    <property type="entry name" value="ATP-grasp_succ-CoA_synth-type"/>
</dbReference>
<proteinExistence type="inferred from homology"/>
<dbReference type="GO" id="GO:0004775">
    <property type="term" value="F:succinate-CoA ligase (ADP-forming) activity"/>
    <property type="evidence" value="ECO:0007669"/>
    <property type="project" value="UniProtKB-EC"/>
</dbReference>
<dbReference type="InterPro" id="IPR011761">
    <property type="entry name" value="ATP-grasp"/>
</dbReference>
<dbReference type="Gene3D" id="3.30.1490.20">
    <property type="entry name" value="ATP-grasp fold, A domain"/>
    <property type="match status" value="1"/>
</dbReference>
<dbReference type="GO" id="GO:0005829">
    <property type="term" value="C:cytosol"/>
    <property type="evidence" value="ECO:0007669"/>
    <property type="project" value="TreeGrafter"/>
</dbReference>
<protein>
    <submittedName>
        <fullName evidence="8">Succinyl-CoA synthetase, beta subunit</fullName>
        <ecNumber evidence="8">6.2.1.5</ecNumber>
    </submittedName>
</protein>
<evidence type="ECO:0000256" key="4">
    <source>
        <dbReference type="ARBA" id="ARBA00022723"/>
    </source>
</evidence>
<dbReference type="GO" id="GO:0046872">
    <property type="term" value="F:metal ion binding"/>
    <property type="evidence" value="ECO:0007669"/>
    <property type="project" value="UniProtKB-KW"/>
</dbReference>
<dbReference type="InterPro" id="IPR017866">
    <property type="entry name" value="Succ-CoA_synthase_bsu_CS"/>
</dbReference>
<dbReference type="EMBL" id="UOYP01000118">
    <property type="protein sequence ID" value="VAY87409.1"/>
    <property type="molecule type" value="Genomic_DNA"/>
</dbReference>
<dbReference type="PROSITE" id="PS01217">
    <property type="entry name" value="SUCCINYL_COA_LIG_3"/>
    <property type="match status" value="1"/>
</dbReference>
<dbReference type="NCBIfam" id="NF010647">
    <property type="entry name" value="PRK14046.1"/>
    <property type="match status" value="1"/>
</dbReference>
<dbReference type="InterPro" id="IPR005809">
    <property type="entry name" value="Succ_CoA_ligase-like_bsu"/>
</dbReference>
<dbReference type="InterPro" id="IPR005811">
    <property type="entry name" value="SUCC_ACL_C"/>
</dbReference>
<dbReference type="Gene3D" id="3.30.470.20">
    <property type="entry name" value="ATP-grasp fold, B domain"/>
    <property type="match status" value="1"/>
</dbReference>
<evidence type="ECO:0000256" key="2">
    <source>
        <dbReference type="ARBA" id="ARBA00022532"/>
    </source>
</evidence>
<dbReference type="SUPFAM" id="SSF56059">
    <property type="entry name" value="Glutathione synthetase ATP-binding domain-like"/>
    <property type="match status" value="1"/>
</dbReference>
<dbReference type="PROSITE" id="PS50975">
    <property type="entry name" value="ATP_GRASP"/>
    <property type="match status" value="1"/>
</dbReference>
<dbReference type="AlphaFoldDB" id="A0A3P3ZMJ9"/>